<sequence>MRALHRLLLRHYRLELNDLLWMTIHFLPYFNNLINYLIANFTSYISLSARLSPFSDKITLNKLRTKLQDLLKIKSSYGSYAFVYRIHFLGIALMFYYIDQTFISSRGKKYNTAKSMSNLQYKNMKDSRPARTTTALFVKSKYFSEFNLFRERYIDREEASIRFIHYMT</sequence>
<dbReference type="AlphaFoldDB" id="A0A9Q0RXE3"/>
<dbReference type="Proteomes" id="UP001151699">
    <property type="component" value="Chromosome X"/>
</dbReference>
<accession>A0A9Q0RXE3</accession>
<gene>
    <name evidence="2" type="ORF">Bhyg_10471</name>
</gene>
<evidence type="ECO:0000313" key="3">
    <source>
        <dbReference type="Proteomes" id="UP001151699"/>
    </source>
</evidence>
<dbReference type="EMBL" id="WJQU01000003">
    <property type="protein sequence ID" value="KAJ6637740.1"/>
    <property type="molecule type" value="Genomic_DNA"/>
</dbReference>
<keyword evidence="3" id="KW-1185">Reference proteome</keyword>
<comment type="caution">
    <text evidence="2">The sequence shown here is derived from an EMBL/GenBank/DDBJ whole genome shotgun (WGS) entry which is preliminary data.</text>
</comment>
<keyword evidence="1" id="KW-0472">Membrane</keyword>
<feature type="transmembrane region" description="Helical" evidence="1">
    <location>
        <begin position="20"/>
        <end position="38"/>
    </location>
</feature>
<protein>
    <submittedName>
        <fullName evidence="2">Uncharacterized protein</fullName>
    </submittedName>
</protein>
<evidence type="ECO:0000313" key="2">
    <source>
        <dbReference type="EMBL" id="KAJ6637740.1"/>
    </source>
</evidence>
<name>A0A9Q0RXE3_9DIPT</name>
<feature type="transmembrane region" description="Helical" evidence="1">
    <location>
        <begin position="77"/>
        <end position="98"/>
    </location>
</feature>
<keyword evidence="1" id="KW-0812">Transmembrane</keyword>
<evidence type="ECO:0000256" key="1">
    <source>
        <dbReference type="SAM" id="Phobius"/>
    </source>
</evidence>
<keyword evidence="1" id="KW-1133">Transmembrane helix</keyword>
<reference evidence="2" key="1">
    <citation type="submission" date="2022-07" db="EMBL/GenBank/DDBJ databases">
        <authorList>
            <person name="Trinca V."/>
            <person name="Uliana J.V.C."/>
            <person name="Torres T.T."/>
            <person name="Ward R.J."/>
            <person name="Monesi N."/>
        </authorList>
    </citation>
    <scope>NUCLEOTIDE SEQUENCE</scope>
    <source>
        <strain evidence="2">HSMRA1968</strain>
        <tissue evidence="2">Whole embryos</tissue>
    </source>
</reference>
<organism evidence="2 3">
    <name type="scientific">Pseudolycoriella hygida</name>
    <dbReference type="NCBI Taxonomy" id="35572"/>
    <lineage>
        <taxon>Eukaryota</taxon>
        <taxon>Metazoa</taxon>
        <taxon>Ecdysozoa</taxon>
        <taxon>Arthropoda</taxon>
        <taxon>Hexapoda</taxon>
        <taxon>Insecta</taxon>
        <taxon>Pterygota</taxon>
        <taxon>Neoptera</taxon>
        <taxon>Endopterygota</taxon>
        <taxon>Diptera</taxon>
        <taxon>Nematocera</taxon>
        <taxon>Sciaroidea</taxon>
        <taxon>Sciaridae</taxon>
        <taxon>Pseudolycoriella</taxon>
    </lineage>
</organism>
<proteinExistence type="predicted"/>